<name>A0A8X6XUU3_9ARAC</name>
<protein>
    <submittedName>
        <fullName evidence="1">Uncharacterized protein</fullName>
    </submittedName>
</protein>
<proteinExistence type="predicted"/>
<comment type="caution">
    <text evidence="1">The sequence shown here is derived from an EMBL/GenBank/DDBJ whole genome shotgun (WGS) entry which is preliminary data.</text>
</comment>
<sequence>MEEFAARGSGWTLARIKSLEVRINKYNLLRGSSYIDLPKVIKAKKAVINVKNENDNECFKLAILSALYPADNHVDRVSKYKPYENVLSFEGIEYPVKMEDRVLERIENMNTVSVNIYSYD</sequence>
<dbReference type="AlphaFoldDB" id="A0A8X6XUU3"/>
<dbReference type="PANTHER" id="PTHR31511:SF12">
    <property type="entry name" value="RHO TERMINATION FACTOR N-TERMINAL DOMAIN-CONTAINING PROTEIN"/>
    <property type="match status" value="1"/>
</dbReference>
<accession>A0A8X6XUU3</accession>
<dbReference type="Proteomes" id="UP000886998">
    <property type="component" value="Unassembled WGS sequence"/>
</dbReference>
<evidence type="ECO:0000313" key="1">
    <source>
        <dbReference type="EMBL" id="GFY59099.1"/>
    </source>
</evidence>
<dbReference type="PANTHER" id="PTHR31511">
    <property type="entry name" value="PROTEIN CBG23764"/>
    <property type="match status" value="1"/>
</dbReference>
<dbReference type="OrthoDB" id="6436795at2759"/>
<dbReference type="EMBL" id="BMAV01012422">
    <property type="protein sequence ID" value="GFY59099.1"/>
    <property type="molecule type" value="Genomic_DNA"/>
</dbReference>
<keyword evidence="2" id="KW-1185">Reference proteome</keyword>
<organism evidence="1 2">
    <name type="scientific">Trichonephila inaurata madagascariensis</name>
    <dbReference type="NCBI Taxonomy" id="2747483"/>
    <lineage>
        <taxon>Eukaryota</taxon>
        <taxon>Metazoa</taxon>
        <taxon>Ecdysozoa</taxon>
        <taxon>Arthropoda</taxon>
        <taxon>Chelicerata</taxon>
        <taxon>Arachnida</taxon>
        <taxon>Araneae</taxon>
        <taxon>Araneomorphae</taxon>
        <taxon>Entelegynae</taxon>
        <taxon>Araneoidea</taxon>
        <taxon>Nephilidae</taxon>
        <taxon>Trichonephila</taxon>
        <taxon>Trichonephila inaurata</taxon>
    </lineage>
</organism>
<evidence type="ECO:0000313" key="2">
    <source>
        <dbReference type="Proteomes" id="UP000886998"/>
    </source>
</evidence>
<reference evidence="1" key="1">
    <citation type="submission" date="2020-08" db="EMBL/GenBank/DDBJ databases">
        <title>Multicomponent nature underlies the extraordinary mechanical properties of spider dragline silk.</title>
        <authorList>
            <person name="Kono N."/>
            <person name="Nakamura H."/>
            <person name="Mori M."/>
            <person name="Yoshida Y."/>
            <person name="Ohtoshi R."/>
            <person name="Malay A.D."/>
            <person name="Moran D.A.P."/>
            <person name="Tomita M."/>
            <person name="Numata K."/>
            <person name="Arakawa K."/>
        </authorList>
    </citation>
    <scope>NUCLEOTIDE SEQUENCE</scope>
</reference>
<gene>
    <name evidence="1" type="primary">AVEN_166998_1</name>
    <name evidence="1" type="ORF">TNIN_277741</name>
</gene>